<dbReference type="Proteomes" id="UP000610746">
    <property type="component" value="Unassembled WGS sequence"/>
</dbReference>
<protein>
    <submittedName>
        <fullName evidence="1">Uncharacterized protein</fullName>
    </submittedName>
</protein>
<name>A0A8J8G663_9FLAO</name>
<gene>
    <name evidence="1" type="ORF">HNQ03_001041</name>
</gene>
<evidence type="ECO:0000313" key="1">
    <source>
        <dbReference type="EMBL" id="NRS91974.1"/>
    </source>
</evidence>
<organism evidence="1 2">
    <name type="scientific">Frigoriflavimonas asaccharolytica</name>
    <dbReference type="NCBI Taxonomy" id="2735899"/>
    <lineage>
        <taxon>Bacteria</taxon>
        <taxon>Pseudomonadati</taxon>
        <taxon>Bacteroidota</taxon>
        <taxon>Flavobacteriia</taxon>
        <taxon>Flavobacteriales</taxon>
        <taxon>Weeksellaceae</taxon>
        <taxon>Frigoriflavimonas</taxon>
    </lineage>
</organism>
<dbReference type="AlphaFoldDB" id="A0A8J8G663"/>
<keyword evidence="2" id="KW-1185">Reference proteome</keyword>
<dbReference type="RefSeq" id="WP_173778587.1">
    <property type="nucleotide sequence ID" value="NZ_JABSNO010000005.1"/>
</dbReference>
<reference evidence="1" key="1">
    <citation type="submission" date="2020-05" db="EMBL/GenBank/DDBJ databases">
        <title>Genomic Encyclopedia of Type Strains, Phase IV (KMG-V): Genome sequencing to study the core and pangenomes of soil and plant-associated prokaryotes.</title>
        <authorList>
            <person name="Whitman W."/>
        </authorList>
    </citation>
    <scope>NUCLEOTIDE SEQUENCE</scope>
    <source>
        <strain evidence="1">16F</strain>
    </source>
</reference>
<proteinExistence type="predicted"/>
<accession>A0A8J8G663</accession>
<evidence type="ECO:0000313" key="2">
    <source>
        <dbReference type="Proteomes" id="UP000610746"/>
    </source>
</evidence>
<dbReference type="EMBL" id="JABSNO010000005">
    <property type="protein sequence ID" value="NRS91974.1"/>
    <property type="molecule type" value="Genomic_DNA"/>
</dbReference>
<sequence length="85" mass="10222">MRAYLHLYNEQKENSIMYQVLSYDINIDEGEVFEYSEEIFNELDIEAQKLFHKSNLKIGNYKVTHANIEKNGYWGELRILHLRPI</sequence>
<comment type="caution">
    <text evidence="1">The sequence shown here is derived from an EMBL/GenBank/DDBJ whole genome shotgun (WGS) entry which is preliminary data.</text>
</comment>